<proteinExistence type="predicted"/>
<reference evidence="2" key="1">
    <citation type="journal article" date="2019" name="Int. J. Syst. Evol. Microbiol.">
        <title>The Global Catalogue of Microorganisms (GCM) 10K type strain sequencing project: providing services to taxonomists for standard genome sequencing and annotation.</title>
        <authorList>
            <consortium name="The Broad Institute Genomics Platform"/>
            <consortium name="The Broad Institute Genome Sequencing Center for Infectious Disease"/>
            <person name="Wu L."/>
            <person name="Ma J."/>
        </authorList>
    </citation>
    <scope>NUCLEOTIDE SEQUENCE [LARGE SCALE GENOMIC DNA]</scope>
    <source>
        <strain evidence="2">JCM 1407</strain>
    </source>
</reference>
<dbReference type="RefSeq" id="WP_343759312.1">
    <property type="nucleotide sequence ID" value="NZ_BAAACG010000006.1"/>
</dbReference>
<accession>A0ABP3UL16</accession>
<dbReference type="Proteomes" id="UP001501510">
    <property type="component" value="Unassembled WGS sequence"/>
</dbReference>
<evidence type="ECO:0000313" key="2">
    <source>
        <dbReference type="Proteomes" id="UP001501510"/>
    </source>
</evidence>
<sequence length="111" mass="13061">MDLIGKNRLFPLFTLDINNPSLVYNYTPITTDYVSQTQLEIKIIWNDYDKLKEIEKELKRILAMKSDDSYITYDGVTFKSILSGGGLLFRDDLQIYEDSLIFIINFKYERS</sequence>
<evidence type="ECO:0000313" key="1">
    <source>
        <dbReference type="EMBL" id="GAA0735435.1"/>
    </source>
</evidence>
<evidence type="ECO:0008006" key="3">
    <source>
        <dbReference type="Google" id="ProtNLM"/>
    </source>
</evidence>
<gene>
    <name evidence="1" type="ORF">GCM10008906_09160</name>
</gene>
<protein>
    <recommendedName>
        <fullName evidence="3">Phage protein</fullName>
    </recommendedName>
</protein>
<keyword evidence="2" id="KW-1185">Reference proteome</keyword>
<comment type="caution">
    <text evidence="1">The sequence shown here is derived from an EMBL/GenBank/DDBJ whole genome shotgun (WGS) entry which is preliminary data.</text>
</comment>
<dbReference type="EMBL" id="BAAACG010000006">
    <property type="protein sequence ID" value="GAA0735435.1"/>
    <property type="molecule type" value="Genomic_DNA"/>
</dbReference>
<organism evidence="1 2">
    <name type="scientific">Clostridium oceanicum</name>
    <dbReference type="NCBI Taxonomy" id="1543"/>
    <lineage>
        <taxon>Bacteria</taxon>
        <taxon>Bacillati</taxon>
        <taxon>Bacillota</taxon>
        <taxon>Clostridia</taxon>
        <taxon>Eubacteriales</taxon>
        <taxon>Clostridiaceae</taxon>
        <taxon>Clostridium</taxon>
    </lineage>
</organism>
<name>A0ABP3UL16_9CLOT</name>